<feature type="transmembrane region" description="Helical" evidence="6">
    <location>
        <begin position="418"/>
        <end position="440"/>
    </location>
</feature>
<evidence type="ECO:0000313" key="15">
    <source>
        <dbReference type="Proteomes" id="UP000307169"/>
    </source>
</evidence>
<evidence type="ECO:0000313" key="12">
    <source>
        <dbReference type="EMBL" id="TIC68602.1"/>
    </source>
</evidence>
<dbReference type="Proteomes" id="UP000310708">
    <property type="component" value="Unassembled WGS sequence"/>
</dbReference>
<feature type="transmembrane region" description="Helical" evidence="6">
    <location>
        <begin position="452"/>
        <end position="470"/>
    </location>
</feature>
<dbReference type="Proteomes" id="UP000309601">
    <property type="component" value="Unassembled WGS sequence"/>
</dbReference>
<reference evidence="13 14" key="1">
    <citation type="submission" date="2019-03" db="EMBL/GenBank/DDBJ databases">
        <title>Sequencing 25 genomes of Wallemia mellicola.</title>
        <authorList>
            <person name="Gostincar C."/>
        </authorList>
    </citation>
    <scope>NUCLEOTIDE SEQUENCE [LARGE SCALE GENOMIC DNA]</scope>
    <source>
        <strain evidence="8 15">EXF-1262</strain>
        <strain evidence="11 16">EXF-1274</strain>
        <strain evidence="12 13">EXF-1277</strain>
        <strain evidence="7 17">EXF-6152</strain>
        <strain evidence="10 18">EXF-757</strain>
        <strain evidence="9 14">EXF-8738</strain>
    </source>
</reference>
<dbReference type="GO" id="GO:0022857">
    <property type="term" value="F:transmembrane transporter activity"/>
    <property type="evidence" value="ECO:0007669"/>
    <property type="project" value="InterPro"/>
</dbReference>
<dbReference type="EMBL" id="SPRH01000009">
    <property type="protein sequence ID" value="TIC02896.1"/>
    <property type="molecule type" value="Genomic_DNA"/>
</dbReference>
<gene>
    <name evidence="10" type="ORF">E3Q01_01172</name>
    <name evidence="11" type="ORF">E3Q02_01397</name>
    <name evidence="12" type="ORF">E3Q03_01560</name>
    <name evidence="9" type="ORF">E3Q10_03027</name>
    <name evidence="8" type="ORF">E3Q17_01151</name>
    <name evidence="7" type="ORF">E3Q22_01480</name>
</gene>
<dbReference type="EMBL" id="SPRX01000010">
    <property type="protein sequence ID" value="TIC67638.1"/>
    <property type="molecule type" value="Genomic_DNA"/>
</dbReference>
<dbReference type="Proteomes" id="UP000307169">
    <property type="component" value="Unassembled WGS sequence"/>
</dbReference>
<evidence type="ECO:0000256" key="1">
    <source>
        <dbReference type="ARBA" id="ARBA00004141"/>
    </source>
</evidence>
<dbReference type="Proteomes" id="UP000305362">
    <property type="component" value="Unassembled WGS sequence"/>
</dbReference>
<evidence type="ECO:0000313" key="7">
    <source>
        <dbReference type="EMBL" id="TIB81076.1"/>
    </source>
</evidence>
<dbReference type="Proteomes" id="UP000305647">
    <property type="component" value="Unassembled WGS sequence"/>
</dbReference>
<dbReference type="OMA" id="AQLFCGN"/>
<keyword evidence="4 6" id="KW-1133">Transmembrane helix</keyword>
<comment type="subcellular location">
    <subcellularLocation>
        <location evidence="1">Membrane</location>
        <topology evidence="1">Multi-pass membrane protein</topology>
    </subcellularLocation>
</comment>
<dbReference type="PANTHER" id="PTHR45649">
    <property type="entry name" value="AMINO-ACID PERMEASE BAT1"/>
    <property type="match status" value="1"/>
</dbReference>
<dbReference type="EMBL" id="SPRW01000011">
    <property type="protein sequence ID" value="TIC67758.1"/>
    <property type="molecule type" value="Genomic_DNA"/>
</dbReference>
<evidence type="ECO:0000256" key="3">
    <source>
        <dbReference type="ARBA" id="ARBA00022692"/>
    </source>
</evidence>
<evidence type="ECO:0000313" key="16">
    <source>
        <dbReference type="Proteomes" id="UP000309601"/>
    </source>
</evidence>
<evidence type="ECO:0000256" key="6">
    <source>
        <dbReference type="SAM" id="Phobius"/>
    </source>
</evidence>
<evidence type="ECO:0000313" key="13">
    <source>
        <dbReference type="Proteomes" id="UP000305362"/>
    </source>
</evidence>
<feature type="transmembrane region" description="Helical" evidence="6">
    <location>
        <begin position="177"/>
        <end position="196"/>
    </location>
</feature>
<dbReference type="Gene3D" id="1.20.1740.10">
    <property type="entry name" value="Amino acid/polyamine transporter I"/>
    <property type="match status" value="1"/>
</dbReference>
<feature type="transmembrane region" description="Helical" evidence="6">
    <location>
        <begin position="133"/>
        <end position="157"/>
    </location>
</feature>
<feature type="transmembrane region" description="Helical" evidence="6">
    <location>
        <begin position="390"/>
        <end position="412"/>
    </location>
</feature>
<dbReference type="InterPro" id="IPR002293">
    <property type="entry name" value="AA/rel_permease1"/>
</dbReference>
<accession>A0A4T0TR66</accession>
<keyword evidence="5 6" id="KW-0472">Membrane</keyword>
<dbReference type="EMBL" id="SPRV01000012">
    <property type="protein sequence ID" value="TIC68602.1"/>
    <property type="molecule type" value="Genomic_DNA"/>
</dbReference>
<evidence type="ECO:0000313" key="18">
    <source>
        <dbReference type="Proteomes" id="UP000310708"/>
    </source>
</evidence>
<keyword evidence="2" id="KW-0813">Transport</keyword>
<feature type="transmembrane region" description="Helical" evidence="6">
    <location>
        <begin position="57"/>
        <end position="80"/>
    </location>
</feature>
<dbReference type="OrthoDB" id="4476201at2759"/>
<feature type="transmembrane region" description="Helical" evidence="6">
    <location>
        <begin position="329"/>
        <end position="356"/>
    </location>
</feature>
<feature type="transmembrane region" description="Helical" evidence="6">
    <location>
        <begin position="252"/>
        <end position="272"/>
    </location>
</feature>
<feature type="transmembrane region" description="Helical" evidence="6">
    <location>
        <begin position="284"/>
        <end position="309"/>
    </location>
</feature>
<protein>
    <submittedName>
        <fullName evidence="10">Amino acid transporter</fullName>
    </submittedName>
</protein>
<evidence type="ECO:0000313" key="9">
    <source>
        <dbReference type="EMBL" id="TIC28591.1"/>
    </source>
</evidence>
<proteinExistence type="predicted"/>
<dbReference type="GO" id="GO:0016020">
    <property type="term" value="C:membrane"/>
    <property type="evidence" value="ECO:0007669"/>
    <property type="project" value="UniProtKB-SubCell"/>
</dbReference>
<dbReference type="EMBL" id="SPRC01000011">
    <property type="protein sequence ID" value="TIB81076.1"/>
    <property type="molecule type" value="Genomic_DNA"/>
</dbReference>
<dbReference type="AlphaFoldDB" id="A0A4T0TR66"/>
<evidence type="ECO:0000256" key="5">
    <source>
        <dbReference type="ARBA" id="ARBA00023136"/>
    </source>
</evidence>
<feature type="transmembrane region" description="Helical" evidence="6">
    <location>
        <begin position="86"/>
        <end position="106"/>
    </location>
</feature>
<dbReference type="PANTHER" id="PTHR45649:SF3">
    <property type="entry name" value="POLYAMINE TRANSPORTER TPO5"/>
    <property type="match status" value="1"/>
</dbReference>
<dbReference type="EMBL" id="SPRO01000036">
    <property type="protein sequence ID" value="TIC28591.1"/>
    <property type="molecule type" value="Genomic_DNA"/>
</dbReference>
<sequence>MDQQQPPNPTLQVAAKSFEDLVDTESGKANSDDKLQPLQDNFGYVQEMPRNRSMASILFLAVAIAAIPYGLSTTIIYPLTNGGPSAVIWGWVFMACVTQAVAISLAEICSRYPVAGGAYYWSYMLSPPKYARIYSYICGWVYLVGNWTVTLAVNFGTTQLFLAGLNILYPDFVANQWQTVLTFWALTIVTTLISCIPGKYLKYIDHGCFVWTVAGLITILVALSVRADAGRRTAAWVFGYFNNDGSGWPKGWSFFVGLLMGGYTLSSTAMISSMCEEVTDPEVVVPKAMIANIPLSFGTGLIFLLPLLFVMPDITTVLEWPTGQPVPAILQLAMGYPAGAFGLFFILFLIGIFSGIGCTTAASRLTWAFARDNAIPFSGIFKVVNKKLELPLNAILFSTAVQMVLGCVYFGSSAAFNAFSSVSVICLGCSNLVPITISFFEGRNAIADARFNMGKIGAFCNVVAILWFSFAIPLFCFPTTTPPTVDEMNYSSVVFAGFVAIAVIYYYAQGRRTFTGPPTQHYKD</sequence>
<evidence type="ECO:0000256" key="4">
    <source>
        <dbReference type="ARBA" id="ARBA00022989"/>
    </source>
</evidence>
<dbReference type="Pfam" id="PF13520">
    <property type="entry name" value="AA_permease_2"/>
    <property type="match status" value="1"/>
</dbReference>
<feature type="transmembrane region" description="Helical" evidence="6">
    <location>
        <begin position="490"/>
        <end position="508"/>
    </location>
</feature>
<evidence type="ECO:0000313" key="14">
    <source>
        <dbReference type="Proteomes" id="UP000305647"/>
    </source>
</evidence>
<evidence type="ECO:0000313" key="17">
    <source>
        <dbReference type="Proteomes" id="UP000310685"/>
    </source>
</evidence>
<organism evidence="10 18">
    <name type="scientific">Wallemia mellicola</name>
    <dbReference type="NCBI Taxonomy" id="1708541"/>
    <lineage>
        <taxon>Eukaryota</taxon>
        <taxon>Fungi</taxon>
        <taxon>Dikarya</taxon>
        <taxon>Basidiomycota</taxon>
        <taxon>Wallemiomycotina</taxon>
        <taxon>Wallemiomycetes</taxon>
        <taxon>Wallemiales</taxon>
        <taxon>Wallemiaceae</taxon>
        <taxon>Wallemia</taxon>
    </lineage>
</organism>
<comment type="caution">
    <text evidence="10">The sequence shown here is derived from an EMBL/GenBank/DDBJ whole genome shotgun (WGS) entry which is preliminary data.</text>
</comment>
<dbReference type="PIRSF" id="PIRSF006060">
    <property type="entry name" value="AA_transporter"/>
    <property type="match status" value="1"/>
</dbReference>
<dbReference type="Proteomes" id="UP000310685">
    <property type="component" value="Unassembled WGS sequence"/>
</dbReference>
<evidence type="ECO:0000313" key="8">
    <source>
        <dbReference type="EMBL" id="TIC02896.1"/>
    </source>
</evidence>
<evidence type="ECO:0000256" key="2">
    <source>
        <dbReference type="ARBA" id="ARBA00022448"/>
    </source>
</evidence>
<evidence type="ECO:0000313" key="11">
    <source>
        <dbReference type="EMBL" id="TIC67758.1"/>
    </source>
</evidence>
<evidence type="ECO:0000313" key="10">
    <source>
        <dbReference type="EMBL" id="TIC67638.1"/>
    </source>
</evidence>
<keyword evidence="3 6" id="KW-0812">Transmembrane</keyword>
<name>A0A4T0TR66_9BASI</name>
<feature type="transmembrane region" description="Helical" evidence="6">
    <location>
        <begin position="208"/>
        <end position="227"/>
    </location>
</feature>